<evidence type="ECO:0000313" key="4">
    <source>
        <dbReference type="EMBL" id="ETK00854.1"/>
    </source>
</evidence>
<organism evidence="4 5">
    <name type="scientific">Tannerella sp. oral taxon BU063 isolate Cell 2</name>
    <dbReference type="NCBI Taxonomy" id="1411148"/>
    <lineage>
        <taxon>Bacteria</taxon>
        <taxon>Pseudomonadati</taxon>
        <taxon>Bacteroidota</taxon>
        <taxon>Bacteroidia</taxon>
        <taxon>Bacteroidales</taxon>
        <taxon>Tannerellaceae</taxon>
        <taxon>Tannerella</taxon>
    </lineage>
</organism>
<evidence type="ECO:0000313" key="5">
    <source>
        <dbReference type="Proteomes" id="UP000018837"/>
    </source>
</evidence>
<dbReference type="SMART" id="SM00342">
    <property type="entry name" value="HTH_ARAC"/>
    <property type="match status" value="1"/>
</dbReference>
<evidence type="ECO:0000259" key="3">
    <source>
        <dbReference type="PROSITE" id="PS01124"/>
    </source>
</evidence>
<keyword evidence="1" id="KW-0805">Transcription regulation</keyword>
<feature type="domain" description="HTH araC/xylS-type" evidence="3">
    <location>
        <begin position="70"/>
        <end position="169"/>
    </location>
</feature>
<evidence type="ECO:0000256" key="1">
    <source>
        <dbReference type="ARBA" id="ARBA00023015"/>
    </source>
</evidence>
<dbReference type="Gene3D" id="1.10.10.60">
    <property type="entry name" value="Homeodomain-like"/>
    <property type="match status" value="1"/>
</dbReference>
<protein>
    <recommendedName>
        <fullName evidence="3">HTH araC/xylS-type domain-containing protein</fullName>
    </recommendedName>
</protein>
<dbReference type="Proteomes" id="UP000018837">
    <property type="component" value="Unassembled WGS sequence"/>
</dbReference>
<accession>W2C0W8</accession>
<gene>
    <name evidence="4" type="ORF">N425_12960</name>
</gene>
<dbReference type="EMBL" id="AYUF01000495">
    <property type="protein sequence ID" value="ETK00854.1"/>
    <property type="molecule type" value="Genomic_DNA"/>
</dbReference>
<sequence>MEYENDTLDDYSSSSERYRTRHVNIRTLRVEPQFNFDETYITIFSERRIYDPDGDIHYDPIKPRRTSTQVEMFDAFRYYLDEGKSSLRNFCRSYGLTVPYLHGLIFCLTGMDATDYRLSWQMKRADELLRYTNLSIPEVARMSGVGTPPNLFYAYQRDYDCSPSERRRAIRQPNDVGRFR</sequence>
<keyword evidence="2" id="KW-0804">Transcription</keyword>
<reference evidence="4 5" key="1">
    <citation type="submission" date="2013-11" db="EMBL/GenBank/DDBJ databases">
        <title>Single cell genomics of uncultured Tannerella BU063 (oral taxon 286).</title>
        <authorList>
            <person name="Beall C.J."/>
            <person name="Campbell A.G."/>
            <person name="Griffen A.L."/>
            <person name="Podar M."/>
            <person name="Leys E.J."/>
        </authorList>
    </citation>
    <scope>NUCLEOTIDE SEQUENCE [LARGE SCALE GENOMIC DNA]</scope>
    <source>
        <strain evidence="4">Cell 2</strain>
    </source>
</reference>
<dbReference type="InterPro" id="IPR009057">
    <property type="entry name" value="Homeodomain-like_sf"/>
</dbReference>
<dbReference type="InterPro" id="IPR018060">
    <property type="entry name" value="HTH_AraC"/>
</dbReference>
<dbReference type="GO" id="GO:0043565">
    <property type="term" value="F:sequence-specific DNA binding"/>
    <property type="evidence" value="ECO:0007669"/>
    <property type="project" value="InterPro"/>
</dbReference>
<proteinExistence type="predicted"/>
<dbReference type="SUPFAM" id="SSF46689">
    <property type="entry name" value="Homeodomain-like"/>
    <property type="match status" value="1"/>
</dbReference>
<name>W2C0W8_9BACT</name>
<comment type="caution">
    <text evidence="4">The sequence shown here is derived from an EMBL/GenBank/DDBJ whole genome shotgun (WGS) entry which is preliminary data.</text>
</comment>
<dbReference type="AlphaFoldDB" id="W2C0W8"/>
<dbReference type="PROSITE" id="PS01124">
    <property type="entry name" value="HTH_ARAC_FAMILY_2"/>
    <property type="match status" value="1"/>
</dbReference>
<dbReference type="PATRIC" id="fig|1411148.3.peg.2162"/>
<evidence type="ECO:0000256" key="2">
    <source>
        <dbReference type="ARBA" id="ARBA00023163"/>
    </source>
</evidence>
<dbReference type="GO" id="GO:0003700">
    <property type="term" value="F:DNA-binding transcription factor activity"/>
    <property type="evidence" value="ECO:0007669"/>
    <property type="project" value="InterPro"/>
</dbReference>